<proteinExistence type="inferred from homology"/>
<comment type="caution">
    <text evidence="9">The sequence shown here is derived from an EMBL/GenBank/DDBJ whole genome shotgun (WGS) entry which is preliminary data.</text>
</comment>
<keyword evidence="10" id="KW-1185">Reference proteome</keyword>
<evidence type="ECO:0000256" key="5">
    <source>
        <dbReference type="ARBA" id="ARBA00022691"/>
    </source>
</evidence>
<keyword evidence="2 6" id="KW-0698">rRNA processing</keyword>
<evidence type="ECO:0000256" key="1">
    <source>
        <dbReference type="ARBA" id="ARBA00022490"/>
    </source>
</evidence>
<feature type="domain" description="Methyltransferase small" evidence="7">
    <location>
        <begin position="204"/>
        <end position="373"/>
    </location>
</feature>
<dbReference type="GO" id="GO:0052916">
    <property type="term" value="F:23S rRNA (guanine(1835)-N(2))-methyltransferase activity"/>
    <property type="evidence" value="ECO:0007669"/>
    <property type="project" value="UniProtKB-EC"/>
</dbReference>
<dbReference type="InterPro" id="IPR058679">
    <property type="entry name" value="RlmG_N"/>
</dbReference>
<dbReference type="InterPro" id="IPR017237">
    <property type="entry name" value="RLMG"/>
</dbReference>
<feature type="domain" description="RlmG N-terminal" evidence="8">
    <location>
        <begin position="4"/>
        <end position="183"/>
    </location>
</feature>
<dbReference type="EC" id="2.1.1.174" evidence="6"/>
<keyword evidence="1 6" id="KW-0963">Cytoplasm</keyword>
<dbReference type="PANTHER" id="PTHR47816:SF5">
    <property type="entry name" value="RIBOSOMAL RNA LARGE SUBUNIT METHYLTRANSFERASE G"/>
    <property type="match status" value="1"/>
</dbReference>
<dbReference type="STRING" id="1420851.AU255_12050"/>
<dbReference type="Proteomes" id="UP000191980">
    <property type="component" value="Unassembled WGS sequence"/>
</dbReference>
<evidence type="ECO:0000313" key="9">
    <source>
        <dbReference type="EMBL" id="OQK18508.1"/>
    </source>
</evidence>
<dbReference type="PANTHER" id="PTHR47816">
    <property type="entry name" value="RIBOSOMAL RNA SMALL SUBUNIT METHYLTRANSFERASE C"/>
    <property type="match status" value="1"/>
</dbReference>
<dbReference type="Pfam" id="PF26049">
    <property type="entry name" value="RLMG_N"/>
    <property type="match status" value="1"/>
</dbReference>
<dbReference type="CDD" id="cd02440">
    <property type="entry name" value="AdoMet_MTases"/>
    <property type="match status" value="1"/>
</dbReference>
<dbReference type="PIRSF" id="PIRSF037565">
    <property type="entry name" value="RRNA_m2G_Mtase_RsmD_prd"/>
    <property type="match status" value="1"/>
</dbReference>
<dbReference type="RefSeq" id="WP_080523110.1">
    <property type="nucleotide sequence ID" value="NZ_LPUF01000001.1"/>
</dbReference>
<dbReference type="InterPro" id="IPR002052">
    <property type="entry name" value="DNA_methylase_N6_adenine_CS"/>
</dbReference>
<dbReference type="Pfam" id="PF05175">
    <property type="entry name" value="MTS"/>
    <property type="match status" value="1"/>
</dbReference>
<comment type="similarity">
    <text evidence="6">Belongs to the methyltransferase superfamily. RlmG family.</text>
</comment>
<dbReference type="PROSITE" id="PS00092">
    <property type="entry name" value="N6_MTASE"/>
    <property type="match status" value="1"/>
</dbReference>
<gene>
    <name evidence="6" type="primary">rlmG</name>
    <name evidence="9" type="ORF">AU255_12050</name>
</gene>
<dbReference type="Gene3D" id="3.40.50.150">
    <property type="entry name" value="Vaccinia Virus protein VP39"/>
    <property type="match status" value="2"/>
</dbReference>
<dbReference type="GO" id="GO:0005737">
    <property type="term" value="C:cytoplasm"/>
    <property type="evidence" value="ECO:0007669"/>
    <property type="project" value="UniProtKB-SubCell"/>
</dbReference>
<comment type="subcellular location">
    <subcellularLocation>
        <location evidence="6">Cytoplasm</location>
    </subcellularLocation>
</comment>
<comment type="function">
    <text evidence="6">Specifically methylates the guanine in position 1835 (m2G1835) of 23S rRNA.</text>
</comment>
<dbReference type="InterPro" id="IPR007848">
    <property type="entry name" value="Small_mtfrase_dom"/>
</dbReference>
<dbReference type="HAMAP" id="MF_01859">
    <property type="entry name" value="23SrRNA_methyltr_G"/>
    <property type="match status" value="1"/>
</dbReference>
<evidence type="ECO:0000256" key="3">
    <source>
        <dbReference type="ARBA" id="ARBA00022603"/>
    </source>
</evidence>
<evidence type="ECO:0000259" key="8">
    <source>
        <dbReference type="Pfam" id="PF26049"/>
    </source>
</evidence>
<evidence type="ECO:0000256" key="6">
    <source>
        <dbReference type="HAMAP-Rule" id="MF_01859"/>
    </source>
</evidence>
<dbReference type="InterPro" id="IPR046977">
    <property type="entry name" value="RsmC/RlmG"/>
</dbReference>
<keyword evidence="5 6" id="KW-0949">S-adenosyl-L-methionine</keyword>
<protein>
    <recommendedName>
        <fullName evidence="6">Ribosomal RNA large subunit methyltransferase G</fullName>
        <ecNumber evidence="6">2.1.1.174</ecNumber>
    </recommendedName>
    <alternativeName>
        <fullName evidence="6">23S rRNA m2G1835 methyltransferase</fullName>
    </alternativeName>
    <alternativeName>
        <fullName evidence="6">rRNA (guanine-N(2)-)-methyltransferase RlmG</fullName>
    </alternativeName>
</protein>
<dbReference type="EMBL" id="LPUF01000001">
    <property type="protein sequence ID" value="OQK18508.1"/>
    <property type="molecule type" value="Genomic_DNA"/>
</dbReference>
<dbReference type="AlphaFoldDB" id="A0A1V8MAH0"/>
<evidence type="ECO:0000259" key="7">
    <source>
        <dbReference type="Pfam" id="PF05175"/>
    </source>
</evidence>
<reference evidence="9 10" key="1">
    <citation type="submission" date="2015-12" db="EMBL/GenBank/DDBJ databases">
        <authorList>
            <person name="Shamseldin A."/>
            <person name="Moawad H."/>
            <person name="Abd El-Rahim W.M."/>
            <person name="Sadowsky M.J."/>
        </authorList>
    </citation>
    <scope>NUCLEOTIDE SEQUENCE [LARGE SCALE GENOMIC DNA]</scope>
    <source>
        <strain evidence="9 10">WF1</strain>
    </source>
</reference>
<evidence type="ECO:0000313" key="10">
    <source>
        <dbReference type="Proteomes" id="UP000191980"/>
    </source>
</evidence>
<comment type="catalytic activity">
    <reaction evidence="6">
        <text>guanosine(1835) in 23S rRNA + S-adenosyl-L-methionine = N(2)-methylguanosine(1835) in 23S rRNA + S-adenosyl-L-homocysteine + H(+)</text>
        <dbReference type="Rhea" id="RHEA:42744"/>
        <dbReference type="Rhea" id="RHEA-COMP:10217"/>
        <dbReference type="Rhea" id="RHEA-COMP:10218"/>
        <dbReference type="ChEBI" id="CHEBI:15378"/>
        <dbReference type="ChEBI" id="CHEBI:57856"/>
        <dbReference type="ChEBI" id="CHEBI:59789"/>
        <dbReference type="ChEBI" id="CHEBI:74269"/>
        <dbReference type="ChEBI" id="CHEBI:74481"/>
        <dbReference type="EC" id="2.1.1.174"/>
    </reaction>
</comment>
<name>A0A1V8MAH0_9GAMM</name>
<dbReference type="InterPro" id="IPR029063">
    <property type="entry name" value="SAM-dependent_MTases_sf"/>
</dbReference>
<evidence type="ECO:0000256" key="4">
    <source>
        <dbReference type="ARBA" id="ARBA00022679"/>
    </source>
</evidence>
<keyword evidence="4 6" id="KW-0808">Transferase</keyword>
<evidence type="ECO:0000256" key="2">
    <source>
        <dbReference type="ARBA" id="ARBA00022552"/>
    </source>
</evidence>
<organism evidence="9 10">
    <name type="scientific">Methyloprofundus sedimenti</name>
    <dbReference type="NCBI Taxonomy" id="1420851"/>
    <lineage>
        <taxon>Bacteria</taxon>
        <taxon>Pseudomonadati</taxon>
        <taxon>Pseudomonadota</taxon>
        <taxon>Gammaproteobacteria</taxon>
        <taxon>Methylococcales</taxon>
        <taxon>Methylococcaceae</taxon>
        <taxon>Methyloprofundus</taxon>
    </lineage>
</organism>
<dbReference type="GO" id="GO:0003676">
    <property type="term" value="F:nucleic acid binding"/>
    <property type="evidence" value="ECO:0007669"/>
    <property type="project" value="InterPro"/>
</dbReference>
<dbReference type="OrthoDB" id="29650at2"/>
<accession>A0A1V8MAH0</accession>
<dbReference type="SUPFAM" id="SSF53335">
    <property type="entry name" value="S-adenosyl-L-methionine-dependent methyltransferases"/>
    <property type="match status" value="1"/>
</dbReference>
<keyword evidence="3 6" id="KW-0489">Methyltransferase</keyword>
<sequence length="377" mass="41705">MLETTLQVAQGHMQLQRFPVEKGEKLRAWDAADEYLLNDVAAKLALFENPRVLLINDSFGALAVALHAVQPCSVSDSFISQQATVANLALNALPVDAVQLFNSLRLPAGEFDFILIKVPKTLAYLEDILIRLQSALKPDTQLIVAGMVKNLPASVWQTVERLVGRTVPSKAVKKARLIYATPDEQRCIPANPYPLTYQLENTDYQICNHANVFSHKNLDIGTRYFLANLPQHNKYRQVVDLGCGNGLVGLIFAANNPAAQLHFIDESFMAVASAQQNFEHAFKTRKATFTAADALTDFAPDSIDLVLCNPPFHQQTTIGSHIAMRMFNQAKKVLRTGGELWVIGNRHLGYQASLKKYFSSVELVASNAKFIIVKASN</sequence>